<keyword evidence="2" id="KW-0347">Helicase</keyword>
<name>A0A1C4G0B7_9ENTR</name>
<dbReference type="GO" id="GO:0003677">
    <property type="term" value="F:DNA binding"/>
    <property type="evidence" value="ECO:0007669"/>
    <property type="project" value="InterPro"/>
</dbReference>
<dbReference type="RefSeq" id="WP_090137595.1">
    <property type="nucleotide sequence ID" value="NZ_FMBC01000048.1"/>
</dbReference>
<keyword evidence="2" id="KW-0378">Hydrolase</keyword>
<evidence type="ECO:0000313" key="3">
    <source>
        <dbReference type="Proteomes" id="UP000198515"/>
    </source>
</evidence>
<dbReference type="PANTHER" id="PTHR11070">
    <property type="entry name" value="UVRD / RECB / PCRA DNA HELICASE FAMILY MEMBER"/>
    <property type="match status" value="1"/>
</dbReference>
<dbReference type="EMBL" id="FMBC01000048">
    <property type="protein sequence ID" value="SCC61679.1"/>
    <property type="molecule type" value="Genomic_DNA"/>
</dbReference>
<dbReference type="GO" id="GO:0000725">
    <property type="term" value="P:recombinational repair"/>
    <property type="evidence" value="ECO:0007669"/>
    <property type="project" value="TreeGrafter"/>
</dbReference>
<dbReference type="InterPro" id="IPR027417">
    <property type="entry name" value="P-loop_NTPase"/>
</dbReference>
<reference evidence="3" key="1">
    <citation type="submission" date="2016-08" db="EMBL/GenBank/DDBJ databases">
        <authorList>
            <person name="Varghese N."/>
            <person name="Submissions Spin"/>
        </authorList>
    </citation>
    <scope>NUCLEOTIDE SEQUENCE [LARGE SCALE GENOMIC DNA]</scope>
    <source>
        <strain evidence="3">REICA_142</strain>
    </source>
</reference>
<keyword evidence="3" id="KW-1185">Reference proteome</keyword>
<keyword evidence="2" id="KW-0547">Nucleotide-binding</keyword>
<organism evidence="2 3">
    <name type="scientific">Kosakonia oryziphila</name>
    <dbReference type="NCBI Taxonomy" id="1005667"/>
    <lineage>
        <taxon>Bacteria</taxon>
        <taxon>Pseudomonadati</taxon>
        <taxon>Pseudomonadota</taxon>
        <taxon>Gammaproteobacteria</taxon>
        <taxon>Enterobacterales</taxon>
        <taxon>Enterobacteriaceae</taxon>
        <taxon>Kosakonia</taxon>
    </lineage>
</organism>
<accession>A0A1C4G0B7</accession>
<dbReference type="InterPro" id="IPR000212">
    <property type="entry name" value="DNA_helicase_UvrD/REP"/>
</dbReference>
<sequence>MITVQIAGAGAGKTFGLASKISQRLTVSEPYKTVYALTYTNSARDKIESELSKSHNEMNVKVETVHSFLLSEIIFPYSSYVLGDKYSSVSFETLPTEAAFKNARIKKLKENGVIHVDNVYMVSKHILDRNNAKNRDSYAKSKVDFVCNLLKDLICSIFIDEVQDLDEDCFKVFHILGMAGIYVYMIGDPKQAIKYPSSFIDYIEENNKGKSDVVFEEINNISRRVPTSSLLFSNSLCYSGQEQTNHENYEGSVHYIYDDTHGFDIAIEHALVNGKLVIINQKNDFYDTQREKENHIPYTLARAIECGPKRNNRDPQLYINSVYLDLMDRINANPTCPTKSAVNYVVGVHELAPILRSFNAFGIFYEFAEKCANNNKSSKHVVKSIEAVKGLDSDIVFLILSDSFCLYLRGDEIAERKRFNKEWKKLYVALTRSKDKLIFVLDKRVINAENLQLYEEFFASKSVSFIHDGNECLEWF</sequence>
<dbReference type="Pfam" id="PF13245">
    <property type="entry name" value="AAA_19"/>
    <property type="match status" value="1"/>
</dbReference>
<dbReference type="AlphaFoldDB" id="A0A1C4G0B7"/>
<dbReference type="Gene3D" id="3.40.50.300">
    <property type="entry name" value="P-loop containing nucleotide triphosphate hydrolases"/>
    <property type="match status" value="2"/>
</dbReference>
<dbReference type="GO" id="GO:0005524">
    <property type="term" value="F:ATP binding"/>
    <property type="evidence" value="ECO:0007669"/>
    <property type="project" value="InterPro"/>
</dbReference>
<evidence type="ECO:0000256" key="1">
    <source>
        <dbReference type="ARBA" id="ARBA00034923"/>
    </source>
</evidence>
<dbReference type="SUPFAM" id="SSF52540">
    <property type="entry name" value="P-loop containing nucleoside triphosphate hydrolases"/>
    <property type="match status" value="1"/>
</dbReference>
<gene>
    <name evidence="2" type="ORF">GA0061070_104817</name>
</gene>
<dbReference type="PANTHER" id="PTHR11070:SF2">
    <property type="entry name" value="ATP-DEPENDENT DNA HELICASE SRS2"/>
    <property type="match status" value="1"/>
</dbReference>
<keyword evidence="2" id="KW-0067">ATP-binding</keyword>
<proteinExistence type="predicted"/>
<dbReference type="OrthoDB" id="5107704at2"/>
<evidence type="ECO:0000313" key="2">
    <source>
        <dbReference type="EMBL" id="SCC61679.1"/>
    </source>
</evidence>
<protein>
    <recommendedName>
        <fullName evidence="1">DNA 3'-5' helicase II</fullName>
    </recommendedName>
</protein>
<dbReference type="Proteomes" id="UP000198515">
    <property type="component" value="Unassembled WGS sequence"/>
</dbReference>
<dbReference type="GO" id="GO:0043138">
    <property type="term" value="F:3'-5' DNA helicase activity"/>
    <property type="evidence" value="ECO:0007669"/>
    <property type="project" value="TreeGrafter"/>
</dbReference>